<reference evidence="2" key="1">
    <citation type="journal article" date="2020" name="Cell">
        <title>Large-Scale Comparative Analyses of Tick Genomes Elucidate Their Genetic Diversity and Vector Capacities.</title>
        <authorList>
            <consortium name="Tick Genome and Microbiome Consortium (TIGMIC)"/>
            <person name="Jia N."/>
            <person name="Wang J."/>
            <person name="Shi W."/>
            <person name="Du L."/>
            <person name="Sun Y."/>
            <person name="Zhan W."/>
            <person name="Jiang J.F."/>
            <person name="Wang Q."/>
            <person name="Zhang B."/>
            <person name="Ji P."/>
            <person name="Bell-Sakyi L."/>
            <person name="Cui X.M."/>
            <person name="Yuan T.T."/>
            <person name="Jiang B.G."/>
            <person name="Yang W.F."/>
            <person name="Lam T.T."/>
            <person name="Chang Q.C."/>
            <person name="Ding S.J."/>
            <person name="Wang X.J."/>
            <person name="Zhu J.G."/>
            <person name="Ruan X.D."/>
            <person name="Zhao L."/>
            <person name="Wei J.T."/>
            <person name="Ye R.Z."/>
            <person name="Que T.C."/>
            <person name="Du C.H."/>
            <person name="Zhou Y.H."/>
            <person name="Cheng J.X."/>
            <person name="Dai P.F."/>
            <person name="Guo W.B."/>
            <person name="Han X.H."/>
            <person name="Huang E.J."/>
            <person name="Li L.F."/>
            <person name="Wei W."/>
            <person name="Gao Y.C."/>
            <person name="Liu J.Z."/>
            <person name="Shao H.Z."/>
            <person name="Wang X."/>
            <person name="Wang C.C."/>
            <person name="Yang T.C."/>
            <person name="Huo Q.B."/>
            <person name="Li W."/>
            <person name="Chen H.Y."/>
            <person name="Chen S.E."/>
            <person name="Zhou L.G."/>
            <person name="Ni X.B."/>
            <person name="Tian J.H."/>
            <person name="Sheng Y."/>
            <person name="Liu T."/>
            <person name="Pan Y.S."/>
            <person name="Xia L.Y."/>
            <person name="Li J."/>
            <person name="Zhao F."/>
            <person name="Cao W.C."/>
        </authorList>
    </citation>
    <scope>NUCLEOTIDE SEQUENCE</scope>
    <source>
        <strain evidence="2">Rmic-2018</strain>
    </source>
</reference>
<feature type="compositionally biased region" description="Low complexity" evidence="1">
    <location>
        <begin position="220"/>
        <end position="234"/>
    </location>
</feature>
<evidence type="ECO:0000256" key="1">
    <source>
        <dbReference type="SAM" id="MobiDB-lite"/>
    </source>
</evidence>
<dbReference type="EMBL" id="JABSTU010000006">
    <property type="protein sequence ID" value="KAH8028623.1"/>
    <property type="molecule type" value="Genomic_DNA"/>
</dbReference>
<feature type="region of interest" description="Disordered" evidence="1">
    <location>
        <begin position="122"/>
        <end position="155"/>
    </location>
</feature>
<gene>
    <name evidence="2" type="ORF">HPB51_017841</name>
</gene>
<name>A0A9J6E2A6_RHIMP</name>
<dbReference type="Proteomes" id="UP000821866">
    <property type="component" value="Chromosome 4"/>
</dbReference>
<feature type="compositionally biased region" description="Low complexity" evidence="1">
    <location>
        <begin position="131"/>
        <end position="155"/>
    </location>
</feature>
<proteinExistence type="predicted"/>
<evidence type="ECO:0000313" key="3">
    <source>
        <dbReference type="Proteomes" id="UP000821866"/>
    </source>
</evidence>
<evidence type="ECO:0000313" key="2">
    <source>
        <dbReference type="EMBL" id="KAH8028623.1"/>
    </source>
</evidence>
<organism evidence="2 3">
    <name type="scientific">Rhipicephalus microplus</name>
    <name type="common">Cattle tick</name>
    <name type="synonym">Boophilus microplus</name>
    <dbReference type="NCBI Taxonomy" id="6941"/>
    <lineage>
        <taxon>Eukaryota</taxon>
        <taxon>Metazoa</taxon>
        <taxon>Ecdysozoa</taxon>
        <taxon>Arthropoda</taxon>
        <taxon>Chelicerata</taxon>
        <taxon>Arachnida</taxon>
        <taxon>Acari</taxon>
        <taxon>Parasitiformes</taxon>
        <taxon>Ixodida</taxon>
        <taxon>Ixodoidea</taxon>
        <taxon>Ixodidae</taxon>
        <taxon>Rhipicephalinae</taxon>
        <taxon>Rhipicephalus</taxon>
        <taxon>Boophilus</taxon>
    </lineage>
</organism>
<accession>A0A9J6E2A6</accession>
<comment type="caution">
    <text evidence="2">The sequence shown here is derived from an EMBL/GenBank/DDBJ whole genome shotgun (WGS) entry which is preliminary data.</text>
</comment>
<dbReference type="AlphaFoldDB" id="A0A9J6E2A6"/>
<keyword evidence="3" id="KW-1185">Reference proteome</keyword>
<sequence length="260" mass="28029">MTTLLSAVQQKQQQQVIANVAAYHQRPRSVYERPFVAAQKSARVQPTALPTHTLVTLSPSLLRRHPGGCGQCFSLRLWEPCVLQRAVQASACGQPGSSELLTFRPFHFQVPSRPAAITVSTASHTTPSPHQQQQAAQAVGEGHQLQPQPQPQHQQFRYPKSNLTLLLTPTVRHGTLSTAPGFNLSTTAPASILIHSQPAGQFRHPLAPPAGLVHVSRFQTAQASTPTSATPDSATKPRRTAAGGIFSQRSGLSFSIARIM</sequence>
<protein>
    <submittedName>
        <fullName evidence="2">Uncharacterized protein</fullName>
    </submittedName>
</protein>
<reference evidence="2" key="2">
    <citation type="submission" date="2021-09" db="EMBL/GenBank/DDBJ databases">
        <authorList>
            <person name="Jia N."/>
            <person name="Wang J."/>
            <person name="Shi W."/>
            <person name="Du L."/>
            <person name="Sun Y."/>
            <person name="Zhan W."/>
            <person name="Jiang J."/>
            <person name="Wang Q."/>
            <person name="Zhang B."/>
            <person name="Ji P."/>
            <person name="Sakyi L.B."/>
            <person name="Cui X."/>
            <person name="Yuan T."/>
            <person name="Jiang B."/>
            <person name="Yang W."/>
            <person name="Lam T.T.-Y."/>
            <person name="Chang Q."/>
            <person name="Ding S."/>
            <person name="Wang X."/>
            <person name="Zhu J."/>
            <person name="Ruan X."/>
            <person name="Zhao L."/>
            <person name="Wei J."/>
            <person name="Que T."/>
            <person name="Du C."/>
            <person name="Cheng J."/>
            <person name="Dai P."/>
            <person name="Han X."/>
            <person name="Huang E."/>
            <person name="Gao Y."/>
            <person name="Liu J."/>
            <person name="Shao H."/>
            <person name="Ye R."/>
            <person name="Li L."/>
            <person name="Wei W."/>
            <person name="Wang X."/>
            <person name="Wang C."/>
            <person name="Huo Q."/>
            <person name="Li W."/>
            <person name="Guo W."/>
            <person name="Chen H."/>
            <person name="Chen S."/>
            <person name="Zhou L."/>
            <person name="Zhou L."/>
            <person name="Ni X."/>
            <person name="Tian J."/>
            <person name="Zhou Y."/>
            <person name="Sheng Y."/>
            <person name="Liu T."/>
            <person name="Pan Y."/>
            <person name="Xia L."/>
            <person name="Li J."/>
            <person name="Zhao F."/>
            <person name="Cao W."/>
        </authorList>
    </citation>
    <scope>NUCLEOTIDE SEQUENCE</scope>
    <source>
        <strain evidence="2">Rmic-2018</strain>
        <tissue evidence="2">Larvae</tissue>
    </source>
</reference>
<feature type="region of interest" description="Disordered" evidence="1">
    <location>
        <begin position="220"/>
        <end position="243"/>
    </location>
</feature>